<comment type="caution">
    <text evidence="1">The sequence shown here is derived from an EMBL/GenBank/DDBJ whole genome shotgun (WGS) entry which is preliminary data.</text>
</comment>
<reference evidence="1" key="1">
    <citation type="submission" date="2023-05" db="EMBL/GenBank/DDBJ databases">
        <title>Nepenthes gracilis genome sequencing.</title>
        <authorList>
            <person name="Fukushima K."/>
        </authorList>
    </citation>
    <scope>NUCLEOTIDE SEQUENCE</scope>
    <source>
        <strain evidence="1">SING2019-196</strain>
    </source>
</reference>
<name>A0AAD3T2K9_NEPGR</name>
<dbReference type="EMBL" id="BSYO01000024">
    <property type="protein sequence ID" value="GMH22458.1"/>
    <property type="molecule type" value="Genomic_DNA"/>
</dbReference>
<keyword evidence="2" id="KW-1185">Reference proteome</keyword>
<evidence type="ECO:0000313" key="1">
    <source>
        <dbReference type="EMBL" id="GMH22458.1"/>
    </source>
</evidence>
<protein>
    <submittedName>
        <fullName evidence="1">Uncharacterized protein</fullName>
    </submittedName>
</protein>
<dbReference type="AlphaFoldDB" id="A0AAD3T2K9"/>
<dbReference type="Proteomes" id="UP001279734">
    <property type="component" value="Unassembled WGS sequence"/>
</dbReference>
<organism evidence="1 2">
    <name type="scientific">Nepenthes gracilis</name>
    <name type="common">Slender pitcher plant</name>
    <dbReference type="NCBI Taxonomy" id="150966"/>
    <lineage>
        <taxon>Eukaryota</taxon>
        <taxon>Viridiplantae</taxon>
        <taxon>Streptophyta</taxon>
        <taxon>Embryophyta</taxon>
        <taxon>Tracheophyta</taxon>
        <taxon>Spermatophyta</taxon>
        <taxon>Magnoliopsida</taxon>
        <taxon>eudicotyledons</taxon>
        <taxon>Gunneridae</taxon>
        <taxon>Pentapetalae</taxon>
        <taxon>Caryophyllales</taxon>
        <taxon>Nepenthaceae</taxon>
        <taxon>Nepenthes</taxon>
    </lineage>
</organism>
<sequence length="119" mass="13756">MRFKERGHETRCFSSSRSDKKGHCSVVMVLRSTYSSPAKALGNARMVVGEKHEATLVTFCNEYHEATSENMRLRQYRQEKNDEAGGLTSVIDEQMIDDNRRAWNDRRANSTLNRKISDR</sequence>
<gene>
    <name evidence="1" type="ORF">Nepgr_024301</name>
</gene>
<evidence type="ECO:0000313" key="2">
    <source>
        <dbReference type="Proteomes" id="UP001279734"/>
    </source>
</evidence>
<proteinExistence type="predicted"/>
<accession>A0AAD3T2K9</accession>